<comment type="similarity">
    <text evidence="1">Belongs to the LysR transcriptional regulatory family.</text>
</comment>
<dbReference type="RefSeq" id="WP_115551410.1">
    <property type="nucleotide sequence ID" value="NZ_CAOOSM010000007.1"/>
</dbReference>
<dbReference type="SUPFAM" id="SSF46785">
    <property type="entry name" value="Winged helix' DNA-binding domain"/>
    <property type="match status" value="1"/>
</dbReference>
<evidence type="ECO:0000259" key="5">
    <source>
        <dbReference type="PROSITE" id="PS50931"/>
    </source>
</evidence>
<dbReference type="Gene3D" id="1.10.10.10">
    <property type="entry name" value="Winged helix-like DNA-binding domain superfamily/Winged helix DNA-binding domain"/>
    <property type="match status" value="1"/>
</dbReference>
<accession>A0A3D8IDU3</accession>
<dbReference type="AlphaFoldDB" id="A0A3D8IDU3"/>
<evidence type="ECO:0000256" key="4">
    <source>
        <dbReference type="ARBA" id="ARBA00023163"/>
    </source>
</evidence>
<evidence type="ECO:0000313" key="6">
    <source>
        <dbReference type="EMBL" id="RDU63383.1"/>
    </source>
</evidence>
<gene>
    <name evidence="6" type="ORF">CQA43_04480</name>
</gene>
<protein>
    <submittedName>
        <fullName evidence="6">LysR family transcriptional regulator</fullName>
    </submittedName>
</protein>
<dbReference type="GeneID" id="82535541"/>
<feature type="domain" description="HTH lysR-type" evidence="5">
    <location>
        <begin position="1"/>
        <end position="58"/>
    </location>
</feature>
<dbReference type="PROSITE" id="PS50931">
    <property type="entry name" value="HTH_LYSR"/>
    <property type="match status" value="1"/>
</dbReference>
<sequence length="299" mass="34016">MKIKDLEIFLDLLKSKSPTQTAERFSISQPNVSIVVKRLEKLAGFPLFERIGKKLVPTSRALFLGGMWLEVVQGYYASLESLERTDSQEITGELSIVATHTISEYFLPKIVFEFAKTHRKVRLKLQVAHFKECFEQIKKGAVDLALVEGDISSQYASTEGLVSEMLHTDSLIVASNDFILASRTRDIKDLLDKMWILREYGSGQREQFVGALAKLGVEIPIFIELNCTTAIKDLVICEGALSVFSEIAIRKELENKVLFPIKIKNLPLEQSFYSLKRRSQLHNPILLKFEEYVLEQSKQ</sequence>
<dbReference type="GO" id="GO:0000976">
    <property type="term" value="F:transcription cis-regulatory region binding"/>
    <property type="evidence" value="ECO:0007669"/>
    <property type="project" value="TreeGrafter"/>
</dbReference>
<dbReference type="Pfam" id="PF03466">
    <property type="entry name" value="LysR_substrate"/>
    <property type="match status" value="1"/>
</dbReference>
<dbReference type="InterPro" id="IPR005119">
    <property type="entry name" value="LysR_subst-bd"/>
</dbReference>
<dbReference type="Pfam" id="PF00126">
    <property type="entry name" value="HTH_1"/>
    <property type="match status" value="1"/>
</dbReference>
<dbReference type="EMBL" id="NXLS01000003">
    <property type="protein sequence ID" value="RDU63383.1"/>
    <property type="molecule type" value="Genomic_DNA"/>
</dbReference>
<dbReference type="PANTHER" id="PTHR30126">
    <property type="entry name" value="HTH-TYPE TRANSCRIPTIONAL REGULATOR"/>
    <property type="match status" value="1"/>
</dbReference>
<comment type="caution">
    <text evidence="6">The sequence shown here is derived from an EMBL/GenBank/DDBJ whole genome shotgun (WGS) entry which is preliminary data.</text>
</comment>
<dbReference type="Gene3D" id="3.40.190.290">
    <property type="match status" value="1"/>
</dbReference>
<evidence type="ECO:0000313" key="7">
    <source>
        <dbReference type="Proteomes" id="UP000256650"/>
    </source>
</evidence>
<keyword evidence="2" id="KW-0805">Transcription regulation</keyword>
<dbReference type="OrthoDB" id="5317428at2"/>
<keyword evidence="3" id="KW-0238">DNA-binding</keyword>
<dbReference type="SUPFAM" id="SSF53850">
    <property type="entry name" value="Periplasmic binding protein-like II"/>
    <property type="match status" value="1"/>
</dbReference>
<evidence type="ECO:0000256" key="3">
    <source>
        <dbReference type="ARBA" id="ARBA00023125"/>
    </source>
</evidence>
<dbReference type="InterPro" id="IPR036388">
    <property type="entry name" value="WH-like_DNA-bd_sf"/>
</dbReference>
<keyword evidence="7" id="KW-1185">Reference proteome</keyword>
<dbReference type="InterPro" id="IPR000847">
    <property type="entry name" value="LysR_HTH_N"/>
</dbReference>
<reference evidence="6 7" key="1">
    <citation type="submission" date="2018-04" db="EMBL/GenBank/DDBJ databases">
        <title>Novel Campyloabacter and Helicobacter Species and Strains.</title>
        <authorList>
            <person name="Mannion A.J."/>
            <person name="Shen Z."/>
            <person name="Fox J.G."/>
        </authorList>
    </citation>
    <scope>NUCLEOTIDE SEQUENCE [LARGE SCALE GENOMIC DNA]</scope>
    <source>
        <strain evidence="6 7">MIT 99-5101</strain>
    </source>
</reference>
<dbReference type="PANTHER" id="PTHR30126:SF94">
    <property type="entry name" value="LYSR FAMILY TRANSCRIPTIONAL REGULATOR"/>
    <property type="match status" value="1"/>
</dbReference>
<evidence type="ECO:0000256" key="2">
    <source>
        <dbReference type="ARBA" id="ARBA00023015"/>
    </source>
</evidence>
<dbReference type="Proteomes" id="UP000256650">
    <property type="component" value="Unassembled WGS sequence"/>
</dbReference>
<dbReference type="GO" id="GO:0003700">
    <property type="term" value="F:DNA-binding transcription factor activity"/>
    <property type="evidence" value="ECO:0007669"/>
    <property type="project" value="InterPro"/>
</dbReference>
<name>A0A3D8IDU3_9HELI</name>
<evidence type="ECO:0000256" key="1">
    <source>
        <dbReference type="ARBA" id="ARBA00009437"/>
    </source>
</evidence>
<keyword evidence="4" id="KW-0804">Transcription</keyword>
<organism evidence="6 7">
    <name type="scientific">Helicobacter ganmani</name>
    <dbReference type="NCBI Taxonomy" id="60246"/>
    <lineage>
        <taxon>Bacteria</taxon>
        <taxon>Pseudomonadati</taxon>
        <taxon>Campylobacterota</taxon>
        <taxon>Epsilonproteobacteria</taxon>
        <taxon>Campylobacterales</taxon>
        <taxon>Helicobacteraceae</taxon>
        <taxon>Helicobacter</taxon>
    </lineage>
</organism>
<dbReference type="InterPro" id="IPR036390">
    <property type="entry name" value="WH_DNA-bd_sf"/>
</dbReference>
<proteinExistence type="inferred from homology"/>